<keyword evidence="2" id="KW-1185">Reference proteome</keyword>
<gene>
    <name evidence="1" type="ORF">SAMN04488135_1325</name>
</gene>
<protein>
    <submittedName>
        <fullName evidence="1">Uncharacterized protein</fullName>
    </submittedName>
</protein>
<accession>A0A1M6C289</accession>
<name>A0A1M6C289_9BURK</name>
<dbReference type="Proteomes" id="UP000184226">
    <property type="component" value="Unassembled WGS sequence"/>
</dbReference>
<dbReference type="OrthoDB" id="8453017at2"/>
<organism evidence="1 2">
    <name type="scientific">Pollutimonas bauzanensis</name>
    <dbReference type="NCBI Taxonomy" id="658167"/>
    <lineage>
        <taxon>Bacteria</taxon>
        <taxon>Pseudomonadati</taxon>
        <taxon>Pseudomonadota</taxon>
        <taxon>Betaproteobacteria</taxon>
        <taxon>Burkholderiales</taxon>
        <taxon>Alcaligenaceae</taxon>
        <taxon>Pollutimonas</taxon>
    </lineage>
</organism>
<evidence type="ECO:0000313" key="1">
    <source>
        <dbReference type="EMBL" id="SHI55073.1"/>
    </source>
</evidence>
<reference evidence="1 2" key="1">
    <citation type="submission" date="2016-11" db="EMBL/GenBank/DDBJ databases">
        <authorList>
            <person name="Jaros S."/>
            <person name="Januszkiewicz K."/>
            <person name="Wedrychowicz H."/>
        </authorList>
    </citation>
    <scope>NUCLEOTIDE SEQUENCE [LARGE SCALE GENOMIC DNA]</scope>
    <source>
        <strain evidence="1 2">CGMCC 1.10190</strain>
    </source>
</reference>
<evidence type="ECO:0000313" key="2">
    <source>
        <dbReference type="Proteomes" id="UP000184226"/>
    </source>
</evidence>
<sequence length="178" mass="19848">MKFEVFGPYFLNTRTIIKKEHVITMREVIAASEYGGVLSTAPGCYIFGIKPSGAQRIIPWYVGKAERQPVMKEATNDQHLQLYNEIFDGYKNGNPVLYFLPSTTPKGRATTLAKAGGKKPAIEFLEDWLIAACLKTNPGLWNIKKTRLLRDLYVRGIFNPSQGDLNSSAASFKKCIGV</sequence>
<dbReference type="RefSeq" id="WP_073110335.1">
    <property type="nucleotide sequence ID" value="NZ_FQXE01000032.1"/>
</dbReference>
<dbReference type="AlphaFoldDB" id="A0A1M6C289"/>
<proteinExistence type="predicted"/>
<dbReference type="EMBL" id="FQXE01000032">
    <property type="protein sequence ID" value="SHI55073.1"/>
    <property type="molecule type" value="Genomic_DNA"/>
</dbReference>